<dbReference type="InterPro" id="IPR008407">
    <property type="entry name" value="Brnchd-chn_aa_trnsp_AzlD"/>
</dbReference>
<proteinExistence type="predicted"/>
<name>A0ABT0DRW8_9HYPH</name>
<dbReference type="EMBL" id="JALKCG010000011">
    <property type="protein sequence ID" value="MCK0210021.1"/>
    <property type="molecule type" value="Genomic_DNA"/>
</dbReference>
<reference evidence="3" key="2">
    <citation type="submission" date="2023-07" db="EMBL/GenBank/DDBJ databases">
        <title>Ancylobacter moscoviensis sp. nov., facultatively methylotrophic bacteria from activated sludge and the reclassification of Starkeya novella (Starkey 1934) Kelly et al. 2000 as Ancylobacter novellus comb. nov., Starkeya koreensis Im et al. 2006 as Ancylobacter koreensis comb.nov., Angulomicrobium tetraedrale Vasil'eva et al. 1986 as Ancylobacter tetraedralis comb. nov., Angulomicrobium amanitiforme Fritz et al. 2004 as Ancylobacter amanitiformis comb. nov. and Methylorhabdus multivorans Doronina et al. 1996 as Ancylobacter multivorans comb. nov. and emended description of the genus Ancylobacter.</title>
        <authorList>
            <person name="Doronina N."/>
            <person name="Chemodurova A."/>
            <person name="Grouzdev D."/>
            <person name="Koziaeva V."/>
            <person name="Shi W."/>
            <person name="Wu L."/>
            <person name="Kaparullina E."/>
        </authorList>
    </citation>
    <scope>NUCLEOTIDE SEQUENCE [LARGE SCALE GENOMIC DNA]</scope>
    <source>
        <strain evidence="3">Jip08</strain>
    </source>
</reference>
<evidence type="ECO:0000313" key="3">
    <source>
        <dbReference type="Proteomes" id="UP001202867"/>
    </source>
</evidence>
<gene>
    <name evidence="2" type="ORF">MWN33_18470</name>
</gene>
<comment type="caution">
    <text evidence="2">The sequence shown here is derived from an EMBL/GenBank/DDBJ whole genome shotgun (WGS) entry which is preliminary data.</text>
</comment>
<keyword evidence="3" id="KW-1185">Reference proteome</keyword>
<evidence type="ECO:0000313" key="2">
    <source>
        <dbReference type="EMBL" id="MCK0210021.1"/>
    </source>
</evidence>
<keyword evidence="1" id="KW-1133">Transmembrane helix</keyword>
<protein>
    <submittedName>
        <fullName evidence="2">AzlD domain-containing protein</fullName>
    </submittedName>
</protein>
<feature type="transmembrane region" description="Helical" evidence="1">
    <location>
        <begin position="94"/>
        <end position="113"/>
    </location>
</feature>
<reference evidence="2 3" key="1">
    <citation type="submission" date="2022-04" db="EMBL/GenBank/DDBJ databases">
        <authorList>
            <person name="Grouzdev D.S."/>
            <person name="Pantiukh K.S."/>
            <person name="Krutkina M.S."/>
        </authorList>
    </citation>
    <scope>NUCLEOTIDE SEQUENCE [LARGE SCALE GENOMIC DNA]</scope>
    <source>
        <strain evidence="2 3">Jip08</strain>
    </source>
</reference>
<feature type="transmembrane region" description="Helical" evidence="1">
    <location>
        <begin position="68"/>
        <end position="89"/>
    </location>
</feature>
<keyword evidence="1" id="KW-0812">Transmembrane</keyword>
<feature type="transmembrane region" description="Helical" evidence="1">
    <location>
        <begin position="44"/>
        <end position="62"/>
    </location>
</feature>
<dbReference type="Proteomes" id="UP001202867">
    <property type="component" value="Unassembled WGS sequence"/>
</dbReference>
<sequence length="115" mass="12043">MSGLNEWTAALIVIFVGFLPNEVWRVLGVLFGRRIDEDSLGMRWVKAVATALLAAVVARLVLVPSGALVALPLWLRAGAVAGGIVGFLAVRRSVLAGVLAAEAILVVGAWWLGVA</sequence>
<accession>A0ABT0DRW8</accession>
<organism evidence="2 3">
    <name type="scientific">Ancylobacter koreensis</name>
    <dbReference type="NCBI Taxonomy" id="266121"/>
    <lineage>
        <taxon>Bacteria</taxon>
        <taxon>Pseudomonadati</taxon>
        <taxon>Pseudomonadota</taxon>
        <taxon>Alphaproteobacteria</taxon>
        <taxon>Hyphomicrobiales</taxon>
        <taxon>Xanthobacteraceae</taxon>
        <taxon>Ancylobacter</taxon>
    </lineage>
</organism>
<dbReference type="Pfam" id="PF05437">
    <property type="entry name" value="AzlD"/>
    <property type="match status" value="1"/>
</dbReference>
<evidence type="ECO:0000256" key="1">
    <source>
        <dbReference type="SAM" id="Phobius"/>
    </source>
</evidence>
<keyword evidence="1" id="KW-0472">Membrane</keyword>
<feature type="transmembrane region" description="Helical" evidence="1">
    <location>
        <begin position="12"/>
        <end position="32"/>
    </location>
</feature>
<dbReference type="RefSeq" id="WP_247202531.1">
    <property type="nucleotide sequence ID" value="NZ_JALKCG010000011.1"/>
</dbReference>